<organism evidence="2 3">
    <name type="scientific">Scytonema millei VB511283</name>
    <dbReference type="NCBI Taxonomy" id="1245923"/>
    <lineage>
        <taxon>Bacteria</taxon>
        <taxon>Bacillati</taxon>
        <taxon>Cyanobacteriota</taxon>
        <taxon>Cyanophyceae</taxon>
        <taxon>Nostocales</taxon>
        <taxon>Scytonemataceae</taxon>
        <taxon>Scytonema</taxon>
    </lineage>
</organism>
<accession>A0A9X5I327</accession>
<keyword evidence="3" id="KW-1185">Reference proteome</keyword>
<dbReference type="EMBL" id="JTJC03000001">
    <property type="protein sequence ID" value="NHC34003.1"/>
    <property type="molecule type" value="Genomic_DNA"/>
</dbReference>
<dbReference type="OrthoDB" id="9803842at2"/>
<dbReference type="Pfam" id="PF04107">
    <property type="entry name" value="GCS2"/>
    <property type="match status" value="1"/>
</dbReference>
<dbReference type="RefSeq" id="WP_132866647.1">
    <property type="nucleotide sequence ID" value="NZ_JTJC03000001.1"/>
</dbReference>
<dbReference type="Proteomes" id="UP000031532">
    <property type="component" value="Unassembled WGS sequence"/>
</dbReference>
<dbReference type="PANTHER" id="PTHR36510">
    <property type="entry name" value="GLUTAMATE--CYSTEINE LIGASE 2-RELATED"/>
    <property type="match status" value="1"/>
</dbReference>
<name>A0A9X5I327_9CYAN</name>
<dbReference type="GO" id="GO:0042398">
    <property type="term" value="P:modified amino acid biosynthetic process"/>
    <property type="evidence" value="ECO:0007669"/>
    <property type="project" value="InterPro"/>
</dbReference>
<evidence type="ECO:0000256" key="1">
    <source>
        <dbReference type="ARBA" id="ARBA00048819"/>
    </source>
</evidence>
<dbReference type="SUPFAM" id="SSF55931">
    <property type="entry name" value="Glutamine synthetase/guanido kinase"/>
    <property type="match status" value="1"/>
</dbReference>
<dbReference type="InterPro" id="IPR006336">
    <property type="entry name" value="GCS2"/>
</dbReference>
<comment type="caution">
    <text evidence="2">The sequence shown here is derived from an EMBL/GenBank/DDBJ whole genome shotgun (WGS) entry which is preliminary data.</text>
</comment>
<comment type="catalytic activity">
    <reaction evidence="1">
        <text>L-cysteine + L-glutamate + ATP = gamma-L-glutamyl-L-cysteine + ADP + phosphate + H(+)</text>
        <dbReference type="Rhea" id="RHEA:13285"/>
        <dbReference type="ChEBI" id="CHEBI:15378"/>
        <dbReference type="ChEBI" id="CHEBI:29985"/>
        <dbReference type="ChEBI" id="CHEBI:30616"/>
        <dbReference type="ChEBI" id="CHEBI:35235"/>
        <dbReference type="ChEBI" id="CHEBI:43474"/>
        <dbReference type="ChEBI" id="CHEBI:58173"/>
        <dbReference type="ChEBI" id="CHEBI:456216"/>
        <dbReference type="EC" id="6.3.2.2"/>
    </reaction>
</comment>
<sequence length="430" mass="48406">MTEAIRRLGFEQEFFLVDKTGAIAHRADEFLSRCQAIATEKGSNPDCFAPEWVKHIVEINTNPVTSVTQLAQEYLSNLQIAIQAGQELDLRLYPLSTYPLHVMPIIRNKLWYHVQLRTVGYDRFLHAGRCTGTHIHLEVSPGAIDPRIGISYDATPAAQAEILNLFNLATALDAALIALSRACPFYEGRGMNVSAHTVHYRGRDIFGWEGVYTHLQAVGGLQPYVHNVEELVELQFSRYHAWLSAMDRAGVERHLFFEAGGSLLKTAWNRVRLNKIGTIELRGTDSNYPDRILAIATLVSNAGARVRRENLTVRPKAGVKTFQLNGDRLDVPEFEYLDNDLLYAAVTEGVKNREVKDYLDSIFEFATQDGEGITFLTKMRSDLGEYETTEAELLQEFQTSTGEISLDEGLRLVRQSCDKLEQQVFSIIGH</sequence>
<dbReference type="AlphaFoldDB" id="A0A9X5I327"/>
<dbReference type="GO" id="GO:0004357">
    <property type="term" value="F:glutamate-cysteine ligase activity"/>
    <property type="evidence" value="ECO:0007669"/>
    <property type="project" value="UniProtKB-EC"/>
</dbReference>
<evidence type="ECO:0000313" key="2">
    <source>
        <dbReference type="EMBL" id="NHC34003.1"/>
    </source>
</evidence>
<dbReference type="InterPro" id="IPR014746">
    <property type="entry name" value="Gln_synth/guanido_kin_cat_dom"/>
</dbReference>
<dbReference type="PANTHER" id="PTHR36510:SF3">
    <property type="entry name" value="CONSERVED PROTEIN"/>
    <property type="match status" value="1"/>
</dbReference>
<reference evidence="2 3" key="1">
    <citation type="journal article" date="2015" name="Genome Announc.">
        <title>Draft Genome Sequence of the Terrestrial Cyanobacterium Scytonema millei VB511283, Isolated from Eastern India.</title>
        <authorList>
            <person name="Sen D."/>
            <person name="Chandrababunaidu M.M."/>
            <person name="Singh D."/>
            <person name="Sanghi N."/>
            <person name="Ghorai A."/>
            <person name="Mishra G.P."/>
            <person name="Madduluri M."/>
            <person name="Adhikary S.P."/>
            <person name="Tripathy S."/>
        </authorList>
    </citation>
    <scope>NUCLEOTIDE SEQUENCE [LARGE SCALE GENOMIC DNA]</scope>
    <source>
        <strain evidence="2 3">VB511283</strain>
    </source>
</reference>
<dbReference type="Gene3D" id="3.30.590.20">
    <property type="match status" value="1"/>
</dbReference>
<protein>
    <submittedName>
        <fullName evidence="2">Glutamate--cysteine ligase</fullName>
    </submittedName>
</protein>
<proteinExistence type="predicted"/>
<gene>
    <name evidence="2" type="ORF">QH73_0004875</name>
</gene>
<evidence type="ECO:0000313" key="3">
    <source>
        <dbReference type="Proteomes" id="UP000031532"/>
    </source>
</evidence>
<dbReference type="InterPro" id="IPR050141">
    <property type="entry name" value="GCL_type2/YbdK_subfam"/>
</dbReference>
<keyword evidence="2" id="KW-0436">Ligase</keyword>